<dbReference type="InterPro" id="IPR036097">
    <property type="entry name" value="HisK_dim/P_sf"/>
</dbReference>
<evidence type="ECO:0000256" key="12">
    <source>
        <dbReference type="ARBA" id="ARBA00023012"/>
    </source>
</evidence>
<keyword evidence="4" id="KW-1003">Cell membrane</keyword>
<dbReference type="AlphaFoldDB" id="A0A0M2T3L2"/>
<dbReference type="Pfam" id="PF02518">
    <property type="entry name" value="HATPase_c"/>
    <property type="match status" value="1"/>
</dbReference>
<dbReference type="OrthoDB" id="9786919at2"/>
<comment type="subcellular location">
    <subcellularLocation>
        <location evidence="2">Cell membrane</location>
        <topology evidence="2">Multi-pass membrane protein</topology>
    </subcellularLocation>
</comment>
<evidence type="ECO:0000256" key="13">
    <source>
        <dbReference type="ARBA" id="ARBA00023136"/>
    </source>
</evidence>
<dbReference type="InterPro" id="IPR050428">
    <property type="entry name" value="TCS_sensor_his_kinase"/>
</dbReference>
<dbReference type="SMART" id="SM00304">
    <property type="entry name" value="HAMP"/>
    <property type="match status" value="1"/>
</dbReference>
<dbReference type="CDD" id="cd00082">
    <property type="entry name" value="HisKA"/>
    <property type="match status" value="1"/>
</dbReference>
<dbReference type="PROSITE" id="PS50109">
    <property type="entry name" value="HIS_KIN"/>
    <property type="match status" value="1"/>
</dbReference>
<dbReference type="InterPro" id="IPR003661">
    <property type="entry name" value="HisK_dim/P_dom"/>
</dbReference>
<feature type="transmembrane region" description="Helical" evidence="14">
    <location>
        <begin position="155"/>
        <end position="180"/>
    </location>
</feature>
<dbReference type="SUPFAM" id="SSF47384">
    <property type="entry name" value="Homodimeric domain of signal transducing histidine kinase"/>
    <property type="match status" value="1"/>
</dbReference>
<evidence type="ECO:0000313" key="18">
    <source>
        <dbReference type="Proteomes" id="UP000034166"/>
    </source>
</evidence>
<evidence type="ECO:0000256" key="5">
    <source>
        <dbReference type="ARBA" id="ARBA00022553"/>
    </source>
</evidence>
<evidence type="ECO:0000256" key="3">
    <source>
        <dbReference type="ARBA" id="ARBA00012438"/>
    </source>
</evidence>
<dbReference type="PATRIC" id="fig|1408103.3.peg.897"/>
<dbReference type="FunFam" id="3.30.565.10:FF:000006">
    <property type="entry name" value="Sensor histidine kinase WalK"/>
    <property type="match status" value="1"/>
</dbReference>
<evidence type="ECO:0000256" key="10">
    <source>
        <dbReference type="ARBA" id="ARBA00022840"/>
    </source>
</evidence>
<dbReference type="InterPro" id="IPR003660">
    <property type="entry name" value="HAMP_dom"/>
</dbReference>
<dbReference type="InterPro" id="IPR003594">
    <property type="entry name" value="HATPase_dom"/>
</dbReference>
<name>A0A0M2T3L2_9BACI</name>
<keyword evidence="13 14" id="KW-0472">Membrane</keyword>
<dbReference type="RefSeq" id="WP_046522425.1">
    <property type="nucleotide sequence ID" value="NZ_LAYY01000003.1"/>
</dbReference>
<keyword evidence="5" id="KW-0597">Phosphoprotein</keyword>
<dbReference type="Proteomes" id="UP000034166">
    <property type="component" value="Unassembled WGS sequence"/>
</dbReference>
<keyword evidence="8" id="KW-0547">Nucleotide-binding</keyword>
<dbReference type="EC" id="2.7.13.3" evidence="3"/>
<evidence type="ECO:0000256" key="9">
    <source>
        <dbReference type="ARBA" id="ARBA00022777"/>
    </source>
</evidence>
<evidence type="ECO:0000256" key="8">
    <source>
        <dbReference type="ARBA" id="ARBA00022741"/>
    </source>
</evidence>
<dbReference type="Pfam" id="PF00512">
    <property type="entry name" value="HisKA"/>
    <property type="match status" value="1"/>
</dbReference>
<reference evidence="17 18" key="1">
    <citation type="submission" date="2015-04" db="EMBL/GenBank/DDBJ databases">
        <title>Taxonomic description and genome sequence of Bacillus campisalis sp. nov., a novel member of the genus Bacillus isolated from solar saltern.</title>
        <authorList>
            <person name="Mathan Kumar R."/>
            <person name="Kaur G."/>
            <person name="Kumar A."/>
            <person name="Singh N.K."/>
            <person name="Kaur N."/>
            <person name="Kumar N."/>
            <person name="Mayilraj S."/>
        </authorList>
    </citation>
    <scope>NUCLEOTIDE SEQUENCE [LARGE SCALE GENOMIC DNA]</scope>
    <source>
        <strain evidence="17 18">SA2-6</strain>
    </source>
</reference>
<evidence type="ECO:0000259" key="15">
    <source>
        <dbReference type="PROSITE" id="PS50109"/>
    </source>
</evidence>
<evidence type="ECO:0000256" key="4">
    <source>
        <dbReference type="ARBA" id="ARBA00022475"/>
    </source>
</evidence>
<keyword evidence="11 14" id="KW-1133">Transmembrane helix</keyword>
<organism evidence="17 18">
    <name type="scientific">Mesobacillus campisalis</name>
    <dbReference type="NCBI Taxonomy" id="1408103"/>
    <lineage>
        <taxon>Bacteria</taxon>
        <taxon>Bacillati</taxon>
        <taxon>Bacillota</taxon>
        <taxon>Bacilli</taxon>
        <taxon>Bacillales</taxon>
        <taxon>Bacillaceae</taxon>
        <taxon>Mesobacillus</taxon>
    </lineage>
</organism>
<evidence type="ECO:0000256" key="11">
    <source>
        <dbReference type="ARBA" id="ARBA00022989"/>
    </source>
</evidence>
<keyword evidence="7 14" id="KW-0812">Transmembrane</keyword>
<proteinExistence type="predicted"/>
<sequence length="453" mass="50929">MKLRHRVNLYTAAMFIVLLIIINVSIYSVFRSTMLNSELERTAGEALHAIDGLNKAEGNLSLELVLRSYVPVNGMLQIVKADGNPGAAAADPNLLSLHHLPVDFYQKEVREIREHNGTPYAFVSIPIILNNGGMADLQATGNLAQTAEMLRSLRLVLILVTVLATIPVLLSSALLSNFIIRPIASMINTMKEIRESGQFKRIPLPKKSKDELYQMAETFNKMMHLLEVNYEKQGQFISNASHELKTPLTVIESYASLLKRRGRQQPELFDEAVEAIHSEAIRMRDLTQQLLQLAKHEDQWQVTMENVNLASITEALVSSFQKAYNRSIELNIQDRPVVRTDQQMFRQLFYILMDNARKYSEDVITVNIKTFSDGAVIEIADRGIGIPADDLEKIFDRFYRVDKARTRKKTGGFGLGLSLAKEIGEAMDADIQIESVESEGTTARIIFPGTTSY</sequence>
<dbReference type="SMART" id="SM00387">
    <property type="entry name" value="HATPase_c"/>
    <property type="match status" value="1"/>
</dbReference>
<dbReference type="Gene3D" id="1.10.287.130">
    <property type="match status" value="1"/>
</dbReference>
<gene>
    <name evidence="17" type="ORF">WQ57_03965</name>
</gene>
<evidence type="ECO:0000256" key="1">
    <source>
        <dbReference type="ARBA" id="ARBA00000085"/>
    </source>
</evidence>
<dbReference type="Gene3D" id="3.30.565.10">
    <property type="entry name" value="Histidine kinase-like ATPase, C-terminal domain"/>
    <property type="match status" value="1"/>
</dbReference>
<comment type="caution">
    <text evidence="17">The sequence shown here is derived from an EMBL/GenBank/DDBJ whole genome shotgun (WGS) entry which is preliminary data.</text>
</comment>
<protein>
    <recommendedName>
        <fullName evidence="3">histidine kinase</fullName>
        <ecNumber evidence="3">2.7.13.3</ecNumber>
    </recommendedName>
</protein>
<dbReference type="GO" id="GO:0005524">
    <property type="term" value="F:ATP binding"/>
    <property type="evidence" value="ECO:0007669"/>
    <property type="project" value="UniProtKB-KW"/>
</dbReference>
<dbReference type="PANTHER" id="PTHR45436">
    <property type="entry name" value="SENSOR HISTIDINE KINASE YKOH"/>
    <property type="match status" value="1"/>
</dbReference>
<dbReference type="SUPFAM" id="SSF158472">
    <property type="entry name" value="HAMP domain-like"/>
    <property type="match status" value="1"/>
</dbReference>
<evidence type="ECO:0000313" key="17">
    <source>
        <dbReference type="EMBL" id="KKK39390.1"/>
    </source>
</evidence>
<dbReference type="EMBL" id="LAYY01000003">
    <property type="protein sequence ID" value="KKK39390.1"/>
    <property type="molecule type" value="Genomic_DNA"/>
</dbReference>
<dbReference type="PRINTS" id="PR00344">
    <property type="entry name" value="BCTRLSENSOR"/>
</dbReference>
<evidence type="ECO:0000259" key="16">
    <source>
        <dbReference type="PROSITE" id="PS50885"/>
    </source>
</evidence>
<dbReference type="GO" id="GO:0005886">
    <property type="term" value="C:plasma membrane"/>
    <property type="evidence" value="ECO:0007669"/>
    <property type="project" value="UniProtKB-SubCell"/>
</dbReference>
<dbReference type="Gene3D" id="6.10.340.10">
    <property type="match status" value="1"/>
</dbReference>
<dbReference type="InterPro" id="IPR005467">
    <property type="entry name" value="His_kinase_dom"/>
</dbReference>
<evidence type="ECO:0000256" key="2">
    <source>
        <dbReference type="ARBA" id="ARBA00004651"/>
    </source>
</evidence>
<dbReference type="Pfam" id="PF00672">
    <property type="entry name" value="HAMP"/>
    <property type="match status" value="1"/>
</dbReference>
<dbReference type="PROSITE" id="PS50885">
    <property type="entry name" value="HAMP"/>
    <property type="match status" value="1"/>
</dbReference>
<keyword evidence="10" id="KW-0067">ATP-binding</keyword>
<dbReference type="CDD" id="cd00075">
    <property type="entry name" value="HATPase"/>
    <property type="match status" value="1"/>
</dbReference>
<comment type="catalytic activity">
    <reaction evidence="1">
        <text>ATP + protein L-histidine = ADP + protein N-phospho-L-histidine.</text>
        <dbReference type="EC" id="2.7.13.3"/>
    </reaction>
</comment>
<dbReference type="PANTHER" id="PTHR45436:SF5">
    <property type="entry name" value="SENSOR HISTIDINE KINASE TRCS"/>
    <property type="match status" value="1"/>
</dbReference>
<keyword evidence="9 17" id="KW-0418">Kinase</keyword>
<dbReference type="InterPro" id="IPR004358">
    <property type="entry name" value="Sig_transdc_His_kin-like_C"/>
</dbReference>
<evidence type="ECO:0000256" key="6">
    <source>
        <dbReference type="ARBA" id="ARBA00022679"/>
    </source>
</evidence>
<feature type="domain" description="Histidine kinase" evidence="15">
    <location>
        <begin position="239"/>
        <end position="451"/>
    </location>
</feature>
<evidence type="ECO:0000256" key="7">
    <source>
        <dbReference type="ARBA" id="ARBA00022692"/>
    </source>
</evidence>
<keyword evidence="6" id="KW-0808">Transferase</keyword>
<dbReference type="SUPFAM" id="SSF55874">
    <property type="entry name" value="ATPase domain of HSP90 chaperone/DNA topoisomerase II/histidine kinase"/>
    <property type="match status" value="1"/>
</dbReference>
<keyword evidence="12" id="KW-0902">Two-component regulatory system</keyword>
<accession>A0A0M2T3L2</accession>
<dbReference type="SMART" id="SM00388">
    <property type="entry name" value="HisKA"/>
    <property type="match status" value="1"/>
</dbReference>
<dbReference type="FunFam" id="1.10.287.130:FF:000001">
    <property type="entry name" value="Two-component sensor histidine kinase"/>
    <property type="match status" value="1"/>
</dbReference>
<dbReference type="InterPro" id="IPR036890">
    <property type="entry name" value="HATPase_C_sf"/>
</dbReference>
<feature type="transmembrane region" description="Helical" evidence="14">
    <location>
        <begin position="7"/>
        <end position="30"/>
    </location>
</feature>
<dbReference type="CDD" id="cd06225">
    <property type="entry name" value="HAMP"/>
    <property type="match status" value="1"/>
</dbReference>
<keyword evidence="18" id="KW-1185">Reference proteome</keyword>
<dbReference type="GO" id="GO:0000155">
    <property type="term" value="F:phosphorelay sensor kinase activity"/>
    <property type="evidence" value="ECO:0007669"/>
    <property type="project" value="InterPro"/>
</dbReference>
<feature type="domain" description="HAMP" evidence="16">
    <location>
        <begin position="177"/>
        <end position="231"/>
    </location>
</feature>
<evidence type="ECO:0000256" key="14">
    <source>
        <dbReference type="SAM" id="Phobius"/>
    </source>
</evidence>